<evidence type="ECO:0000313" key="3">
    <source>
        <dbReference type="EMBL" id="RBP41841.1"/>
    </source>
</evidence>
<dbReference type="SUPFAM" id="SSF53474">
    <property type="entry name" value="alpha/beta-Hydrolases"/>
    <property type="match status" value="1"/>
</dbReference>
<dbReference type="InterPro" id="IPR029058">
    <property type="entry name" value="AB_hydrolase_fold"/>
</dbReference>
<proteinExistence type="predicted"/>
<evidence type="ECO:0000256" key="1">
    <source>
        <dbReference type="ARBA" id="ARBA00022801"/>
    </source>
</evidence>
<dbReference type="Pfam" id="PF20434">
    <property type="entry name" value="BD-FAE"/>
    <property type="match status" value="1"/>
</dbReference>
<dbReference type="GO" id="GO:0016787">
    <property type="term" value="F:hydrolase activity"/>
    <property type="evidence" value="ECO:0007669"/>
    <property type="project" value="UniProtKB-KW"/>
</dbReference>
<dbReference type="AlphaFoldDB" id="A0A366HI75"/>
<sequence length="291" mass="31912">MAEDNFDLNFSSVEERATQYNARASVPDFDACVAEYARLAIEVKSQCPGICDLRYGQGVANRLDLFPVTLERQPAPLFVFIHGGYWRAQTKEDAPIMAKAFTDAGIAVCTLEYTLLPEATLGETVREMRSALAWLYRNAGLYGVDPGRIYVGGSSAGGHLAAMLAASGWQERFSLPDNVIKGMLSLSGLYDLQPLCGINVNEWLQLHPEQARRLSPLFQLPPADTPVVLAVGGLETDGFKNQTSAYEAACRAQGLAVRRVDTPQCNHFDLLCELHDPRSDLAKATFEMIHA</sequence>
<dbReference type="EMBL" id="QNRQ01000002">
    <property type="protein sequence ID" value="RBP41841.1"/>
    <property type="molecule type" value="Genomic_DNA"/>
</dbReference>
<keyword evidence="1" id="KW-0378">Hydrolase</keyword>
<dbReference type="Proteomes" id="UP000253628">
    <property type="component" value="Unassembled WGS sequence"/>
</dbReference>
<dbReference type="PANTHER" id="PTHR48081:SF33">
    <property type="entry name" value="KYNURENINE FORMAMIDASE"/>
    <property type="match status" value="1"/>
</dbReference>
<dbReference type="OrthoDB" id="9771666at2"/>
<reference evidence="3 4" key="1">
    <citation type="submission" date="2018-06" db="EMBL/GenBank/DDBJ databases">
        <title>Genomic Encyclopedia of Type Strains, Phase IV (KMG-IV): sequencing the most valuable type-strain genomes for metagenomic binning, comparative biology and taxonomic classification.</title>
        <authorList>
            <person name="Goeker M."/>
        </authorList>
    </citation>
    <scope>NUCLEOTIDE SEQUENCE [LARGE SCALE GENOMIC DNA]</scope>
    <source>
        <strain evidence="3 4">DSM 25520</strain>
    </source>
</reference>
<dbReference type="Gene3D" id="3.40.50.1820">
    <property type="entry name" value="alpha/beta hydrolase"/>
    <property type="match status" value="1"/>
</dbReference>
<name>A0A366HI75_9BURK</name>
<evidence type="ECO:0000313" key="4">
    <source>
        <dbReference type="Proteomes" id="UP000253628"/>
    </source>
</evidence>
<feature type="domain" description="BD-FAE-like" evidence="2">
    <location>
        <begin position="63"/>
        <end position="173"/>
    </location>
</feature>
<organism evidence="3 4">
    <name type="scientific">Eoetvoesiella caeni</name>
    <dbReference type="NCBI Taxonomy" id="645616"/>
    <lineage>
        <taxon>Bacteria</taxon>
        <taxon>Pseudomonadati</taxon>
        <taxon>Pseudomonadota</taxon>
        <taxon>Betaproteobacteria</taxon>
        <taxon>Burkholderiales</taxon>
        <taxon>Alcaligenaceae</taxon>
        <taxon>Eoetvoesiella</taxon>
    </lineage>
</organism>
<evidence type="ECO:0000259" key="2">
    <source>
        <dbReference type="Pfam" id="PF20434"/>
    </source>
</evidence>
<dbReference type="InterPro" id="IPR050300">
    <property type="entry name" value="GDXG_lipolytic_enzyme"/>
</dbReference>
<dbReference type="InterPro" id="IPR049492">
    <property type="entry name" value="BD-FAE-like_dom"/>
</dbReference>
<comment type="caution">
    <text evidence="3">The sequence shown here is derived from an EMBL/GenBank/DDBJ whole genome shotgun (WGS) entry which is preliminary data.</text>
</comment>
<accession>A0A366HI75</accession>
<dbReference type="PANTHER" id="PTHR48081">
    <property type="entry name" value="AB HYDROLASE SUPERFAMILY PROTEIN C4A8.06C"/>
    <property type="match status" value="1"/>
</dbReference>
<gene>
    <name evidence="3" type="ORF">DFR37_102220</name>
</gene>
<dbReference type="RefSeq" id="WP_113932085.1">
    <property type="nucleotide sequence ID" value="NZ_JACCEU010000002.1"/>
</dbReference>
<keyword evidence="4" id="KW-1185">Reference proteome</keyword>
<protein>
    <submittedName>
        <fullName evidence="3">Arylformamidase</fullName>
    </submittedName>
</protein>